<evidence type="ECO:0000259" key="5">
    <source>
        <dbReference type="Pfam" id="PF01850"/>
    </source>
</evidence>
<dbReference type="Pfam" id="PF01850">
    <property type="entry name" value="PIN"/>
    <property type="match status" value="1"/>
</dbReference>
<evidence type="ECO:0000256" key="3">
    <source>
        <dbReference type="ARBA" id="ARBA00022801"/>
    </source>
</evidence>
<gene>
    <name evidence="6" type="ORF">HMPREF9306_02095</name>
</gene>
<reference evidence="6 7" key="1">
    <citation type="submission" date="2013-04" db="EMBL/GenBank/DDBJ databases">
        <title>The Genome Sequence of Propionimicrobium lymphophilum ACS-093-V-SCH5.</title>
        <authorList>
            <consortium name="The Broad Institute Genomics Platform"/>
            <person name="Earl A."/>
            <person name="Ward D."/>
            <person name="Feldgarden M."/>
            <person name="Gevers D."/>
            <person name="Saerens B."/>
            <person name="Vaneechoutte M."/>
            <person name="Walker B."/>
            <person name="Young S."/>
            <person name="Zeng Q."/>
            <person name="Gargeya S."/>
            <person name="Fitzgerald M."/>
            <person name="Haas B."/>
            <person name="Abouelleil A."/>
            <person name="Allen A.W."/>
            <person name="Alvarado L."/>
            <person name="Arachchi H.M."/>
            <person name="Berlin A.M."/>
            <person name="Chapman S.B."/>
            <person name="Gainer-Dewar J."/>
            <person name="Goldberg J."/>
            <person name="Griggs A."/>
            <person name="Gujja S."/>
            <person name="Hansen M."/>
            <person name="Howarth C."/>
            <person name="Imamovic A."/>
            <person name="Ireland A."/>
            <person name="Larimer J."/>
            <person name="McCowan C."/>
            <person name="Murphy C."/>
            <person name="Pearson M."/>
            <person name="Poon T.W."/>
            <person name="Priest M."/>
            <person name="Roberts A."/>
            <person name="Saif S."/>
            <person name="Shea T."/>
            <person name="Sisk P."/>
            <person name="Sykes S."/>
            <person name="Wortman J."/>
            <person name="Nusbaum C."/>
            <person name="Birren B."/>
        </authorList>
    </citation>
    <scope>NUCLEOTIDE SEQUENCE [LARGE SCALE GENOMIC DNA]</scope>
    <source>
        <strain evidence="6 7">ACS-093-V-SCH5</strain>
    </source>
</reference>
<sequence>MIVVDTNILAYLFLPGEFSGSAENLLLEDSEWAAPVLWKSEFRNILVGYVRKGLLSSAQSRRVQKMAEELLHENEFLVPSNDVLELAENSTCRAYDCEFVAVAKSLGVRLVTMNKQILREFPKVASPLLA</sequence>
<keyword evidence="1" id="KW-0540">Nuclease</keyword>
<dbReference type="InterPro" id="IPR044153">
    <property type="entry name" value="PIN_Pae0151-like"/>
</dbReference>
<dbReference type="PANTHER" id="PTHR35901">
    <property type="entry name" value="RIBONUCLEASE VAPC3"/>
    <property type="match status" value="1"/>
</dbReference>
<evidence type="ECO:0000256" key="2">
    <source>
        <dbReference type="ARBA" id="ARBA00022723"/>
    </source>
</evidence>
<dbReference type="GO" id="GO:0004518">
    <property type="term" value="F:nuclease activity"/>
    <property type="evidence" value="ECO:0007669"/>
    <property type="project" value="UniProtKB-KW"/>
</dbReference>
<protein>
    <recommendedName>
        <fullName evidence="5">PIN domain-containing protein</fullName>
    </recommendedName>
</protein>
<dbReference type="Proteomes" id="UP000014417">
    <property type="component" value="Unassembled WGS sequence"/>
</dbReference>
<dbReference type="GO" id="GO:0016787">
    <property type="term" value="F:hydrolase activity"/>
    <property type="evidence" value="ECO:0007669"/>
    <property type="project" value="UniProtKB-KW"/>
</dbReference>
<evidence type="ECO:0000313" key="6">
    <source>
        <dbReference type="EMBL" id="EPD32523.1"/>
    </source>
</evidence>
<dbReference type="STRING" id="883161.HMPREF9306_02095"/>
<dbReference type="SUPFAM" id="SSF88723">
    <property type="entry name" value="PIN domain-like"/>
    <property type="match status" value="1"/>
</dbReference>
<dbReference type="PANTHER" id="PTHR35901:SF1">
    <property type="entry name" value="EXONUCLEASE VAPC9"/>
    <property type="match status" value="1"/>
</dbReference>
<dbReference type="Gene3D" id="3.40.50.1010">
    <property type="entry name" value="5'-nuclease"/>
    <property type="match status" value="1"/>
</dbReference>
<dbReference type="InterPro" id="IPR051619">
    <property type="entry name" value="TypeII_TA_RNase_PINc/VapC"/>
</dbReference>
<dbReference type="GO" id="GO:0046872">
    <property type="term" value="F:metal ion binding"/>
    <property type="evidence" value="ECO:0007669"/>
    <property type="project" value="UniProtKB-KW"/>
</dbReference>
<dbReference type="RefSeq" id="WP_016456898.1">
    <property type="nucleotide sequence ID" value="NZ_KE150269.1"/>
</dbReference>
<dbReference type="InterPro" id="IPR002716">
    <property type="entry name" value="PIN_dom"/>
</dbReference>
<proteinExistence type="predicted"/>
<keyword evidence="4" id="KW-0460">Magnesium</keyword>
<keyword evidence="7" id="KW-1185">Reference proteome</keyword>
<feature type="domain" description="PIN" evidence="5">
    <location>
        <begin position="2"/>
        <end position="117"/>
    </location>
</feature>
<keyword evidence="3" id="KW-0378">Hydrolase</keyword>
<keyword evidence="2" id="KW-0479">Metal-binding</keyword>
<comment type="caution">
    <text evidence="6">The sequence shown here is derived from an EMBL/GenBank/DDBJ whole genome shotgun (WGS) entry which is preliminary data.</text>
</comment>
<dbReference type="OrthoDB" id="1494007at2"/>
<dbReference type="EMBL" id="AGZR01000009">
    <property type="protein sequence ID" value="EPD32523.1"/>
    <property type="molecule type" value="Genomic_DNA"/>
</dbReference>
<evidence type="ECO:0000313" key="7">
    <source>
        <dbReference type="Proteomes" id="UP000014417"/>
    </source>
</evidence>
<dbReference type="InterPro" id="IPR029060">
    <property type="entry name" value="PIN-like_dom_sf"/>
</dbReference>
<accession>S2VYB3</accession>
<dbReference type="AlphaFoldDB" id="S2VYB3"/>
<name>S2VYB3_9ACTN</name>
<organism evidence="6 7">
    <name type="scientific">Propionimicrobium lymphophilum ACS-093-V-SCH5</name>
    <dbReference type="NCBI Taxonomy" id="883161"/>
    <lineage>
        <taxon>Bacteria</taxon>
        <taxon>Bacillati</taxon>
        <taxon>Actinomycetota</taxon>
        <taxon>Actinomycetes</taxon>
        <taxon>Propionibacteriales</taxon>
        <taxon>Propionibacteriaceae</taxon>
        <taxon>Propionimicrobium</taxon>
    </lineage>
</organism>
<evidence type="ECO:0000256" key="1">
    <source>
        <dbReference type="ARBA" id="ARBA00022722"/>
    </source>
</evidence>
<dbReference type="HOGENOM" id="CLU_121774_1_2_11"/>
<evidence type="ECO:0000256" key="4">
    <source>
        <dbReference type="ARBA" id="ARBA00022842"/>
    </source>
</evidence>
<dbReference type="CDD" id="cd09873">
    <property type="entry name" value="PIN_Pae0151-like"/>
    <property type="match status" value="1"/>
</dbReference>